<keyword evidence="3" id="KW-1185">Reference proteome</keyword>
<dbReference type="EMBL" id="SMGD01000012">
    <property type="protein sequence ID" value="TCK57697.1"/>
    <property type="molecule type" value="Genomic_DNA"/>
</dbReference>
<keyword evidence="1" id="KW-0472">Membrane</keyword>
<dbReference type="AlphaFoldDB" id="A0A4R1K1M8"/>
<feature type="transmembrane region" description="Helical" evidence="1">
    <location>
        <begin position="20"/>
        <end position="38"/>
    </location>
</feature>
<dbReference type="InterPro" id="IPR007813">
    <property type="entry name" value="PilN"/>
</dbReference>
<name>A0A4R1K1M8_9GAMM</name>
<evidence type="ECO:0000313" key="2">
    <source>
        <dbReference type="EMBL" id="TCK57697.1"/>
    </source>
</evidence>
<dbReference type="RefSeq" id="WP_131912250.1">
    <property type="nucleotide sequence ID" value="NZ_OU594967.1"/>
</dbReference>
<evidence type="ECO:0000256" key="1">
    <source>
        <dbReference type="SAM" id="Phobius"/>
    </source>
</evidence>
<organism evidence="2 3">
    <name type="scientific">Celerinatantimonas diazotrophica</name>
    <dbReference type="NCBI Taxonomy" id="412034"/>
    <lineage>
        <taxon>Bacteria</taxon>
        <taxon>Pseudomonadati</taxon>
        <taxon>Pseudomonadota</taxon>
        <taxon>Gammaproteobacteria</taxon>
        <taxon>Celerinatantimonadaceae</taxon>
        <taxon>Celerinatantimonas</taxon>
    </lineage>
</organism>
<proteinExistence type="predicted"/>
<dbReference type="Proteomes" id="UP000295565">
    <property type="component" value="Unassembled WGS sequence"/>
</dbReference>
<evidence type="ECO:0000313" key="3">
    <source>
        <dbReference type="Proteomes" id="UP000295565"/>
    </source>
</evidence>
<protein>
    <submittedName>
        <fullName evidence="2">Fimbrial assembly protein PilN</fullName>
    </submittedName>
</protein>
<keyword evidence="1" id="KW-1133">Transmembrane helix</keyword>
<gene>
    <name evidence="2" type="ORF">EV690_1391</name>
</gene>
<sequence length="147" mass="17497">MSGYNFSPDSQAPQRLKRHYLIFLWLFIGLLGLHNWQLHQSLYSQQQYLHQLPRVLKQQHHLNHHAIDWAKCLKAIARALPEQMYLEQLDFKKSLLRLQGKTLNAKWLKSYQRSLRHLNWVKHVRLEQLKAPMGSSSQSFVLTLSFN</sequence>
<keyword evidence="1" id="KW-0812">Transmembrane</keyword>
<dbReference type="Pfam" id="PF05137">
    <property type="entry name" value="PilN"/>
    <property type="match status" value="1"/>
</dbReference>
<accession>A0A4R1K1M8</accession>
<reference evidence="2 3" key="1">
    <citation type="submission" date="2019-03" db="EMBL/GenBank/DDBJ databases">
        <title>Genomic Encyclopedia of Type Strains, Phase IV (KMG-IV): sequencing the most valuable type-strain genomes for metagenomic binning, comparative biology and taxonomic classification.</title>
        <authorList>
            <person name="Goeker M."/>
        </authorList>
    </citation>
    <scope>NUCLEOTIDE SEQUENCE [LARGE SCALE GENOMIC DNA]</scope>
    <source>
        <strain evidence="2 3">DSM 18577</strain>
    </source>
</reference>
<comment type="caution">
    <text evidence="2">The sequence shown here is derived from an EMBL/GenBank/DDBJ whole genome shotgun (WGS) entry which is preliminary data.</text>
</comment>